<keyword evidence="2" id="KW-0472">Membrane</keyword>
<keyword evidence="2" id="KW-1133">Transmembrane helix</keyword>
<dbReference type="PROSITE" id="PS51257">
    <property type="entry name" value="PROKAR_LIPOPROTEIN"/>
    <property type="match status" value="1"/>
</dbReference>
<evidence type="ECO:0000256" key="2">
    <source>
        <dbReference type="SAM" id="Phobius"/>
    </source>
</evidence>
<organism evidence="3 4">
    <name type="scientific">Enterococcus cecorum</name>
    <dbReference type="NCBI Taxonomy" id="44008"/>
    <lineage>
        <taxon>Bacteria</taxon>
        <taxon>Bacillati</taxon>
        <taxon>Bacillota</taxon>
        <taxon>Bacilli</taxon>
        <taxon>Lactobacillales</taxon>
        <taxon>Enterococcaceae</taxon>
        <taxon>Enterococcus</taxon>
    </lineage>
</organism>
<feature type="compositionally biased region" description="Polar residues" evidence="1">
    <location>
        <begin position="178"/>
        <end position="187"/>
    </location>
</feature>
<sequence>MQKIFSEIRKGVDIRMEKAIKIVGLISIVALLGCDIFLLNKTSSQHKELLSLQQTLTQLNQEKKDMQAQLEESIEKNVSKPSEEKTQSKKSTKTDKQENKKETSLPTNDSKVIEQTPETSSNTQNKDYISVADEFSRQLFTFKADGLEAKREALKRIATPSIVNEIVPESMIQEVKKQATSSTSDSNTNKESDSSKKEASNPYFETEVNESEVYLKEQNETEAKALVRVGYQTKNKNNLSKTISYVSCTIEKNAENQVQVIQYKVLTMNE</sequence>
<protein>
    <recommendedName>
        <fullName evidence="5">Lipoprotein</fullName>
    </recommendedName>
</protein>
<proteinExistence type="predicted"/>
<comment type="caution">
    <text evidence="3">The sequence shown here is derived from an EMBL/GenBank/DDBJ whole genome shotgun (WGS) entry which is preliminary data.</text>
</comment>
<feature type="region of interest" description="Disordered" evidence="1">
    <location>
        <begin position="174"/>
        <end position="203"/>
    </location>
</feature>
<evidence type="ECO:0000256" key="1">
    <source>
        <dbReference type="SAM" id="MobiDB-lite"/>
    </source>
</evidence>
<keyword evidence="2" id="KW-0812">Transmembrane</keyword>
<feature type="compositionally biased region" description="Basic and acidic residues" evidence="1">
    <location>
        <begin position="188"/>
        <end position="199"/>
    </location>
</feature>
<dbReference type="Proteomes" id="UP000196074">
    <property type="component" value="Unassembled WGS sequence"/>
</dbReference>
<accession>A0A1Y4QSI0</accession>
<evidence type="ECO:0008006" key="5">
    <source>
        <dbReference type="Google" id="ProtNLM"/>
    </source>
</evidence>
<feature type="compositionally biased region" description="Polar residues" evidence="1">
    <location>
        <begin position="116"/>
        <end position="125"/>
    </location>
</feature>
<feature type="transmembrane region" description="Helical" evidence="2">
    <location>
        <begin position="20"/>
        <end position="39"/>
    </location>
</feature>
<feature type="compositionally biased region" description="Basic and acidic residues" evidence="1">
    <location>
        <begin position="73"/>
        <end position="103"/>
    </location>
</feature>
<dbReference type="AlphaFoldDB" id="A0A1Y4QSI0"/>
<name>A0A1Y4QSI0_9ENTE</name>
<feature type="region of interest" description="Disordered" evidence="1">
    <location>
        <begin position="63"/>
        <end position="125"/>
    </location>
</feature>
<dbReference type="EMBL" id="NFLC01000038">
    <property type="protein sequence ID" value="OUQ08060.1"/>
    <property type="molecule type" value="Genomic_DNA"/>
</dbReference>
<gene>
    <name evidence="3" type="ORF">B5E88_11585</name>
</gene>
<evidence type="ECO:0000313" key="3">
    <source>
        <dbReference type="EMBL" id="OUQ08060.1"/>
    </source>
</evidence>
<evidence type="ECO:0000313" key="4">
    <source>
        <dbReference type="Proteomes" id="UP000196074"/>
    </source>
</evidence>
<reference evidence="4" key="1">
    <citation type="submission" date="2017-04" db="EMBL/GenBank/DDBJ databases">
        <title>Function of individual gut microbiota members based on whole genome sequencing of pure cultures obtained from chicken caecum.</title>
        <authorList>
            <person name="Medvecky M."/>
            <person name="Cejkova D."/>
            <person name="Polansky O."/>
            <person name="Karasova D."/>
            <person name="Kubasova T."/>
            <person name="Cizek A."/>
            <person name="Rychlik I."/>
        </authorList>
    </citation>
    <scope>NUCLEOTIDE SEQUENCE [LARGE SCALE GENOMIC DNA]</scope>
    <source>
        <strain evidence="4">An144</strain>
    </source>
</reference>